<dbReference type="InterPro" id="IPR036047">
    <property type="entry name" value="F-box-like_dom_sf"/>
</dbReference>
<dbReference type="SMART" id="SM00248">
    <property type="entry name" value="ANK"/>
    <property type="match status" value="2"/>
</dbReference>
<comment type="caution">
    <text evidence="3">The sequence shown here is derived from an EMBL/GenBank/DDBJ whole genome shotgun (WGS) entry which is preliminary data.</text>
</comment>
<dbReference type="Pfam" id="PF12796">
    <property type="entry name" value="Ank_2"/>
    <property type="match status" value="1"/>
</dbReference>
<reference evidence="3 4" key="1">
    <citation type="journal article" date="2012" name="Genome Biol.">
        <title>Genome and low-iron response of an oceanic diatom adapted to chronic iron limitation.</title>
        <authorList>
            <person name="Lommer M."/>
            <person name="Specht M."/>
            <person name="Roy A.S."/>
            <person name="Kraemer L."/>
            <person name="Andreson R."/>
            <person name="Gutowska M.A."/>
            <person name="Wolf J."/>
            <person name="Bergner S.V."/>
            <person name="Schilhabel M.B."/>
            <person name="Klostermeier U.C."/>
            <person name="Beiko R.G."/>
            <person name="Rosenstiel P."/>
            <person name="Hippler M."/>
            <person name="Laroche J."/>
        </authorList>
    </citation>
    <scope>NUCLEOTIDE SEQUENCE [LARGE SCALE GENOMIC DNA]</scope>
    <source>
        <strain evidence="3 4">CCMP1005</strain>
    </source>
</reference>
<dbReference type="OMA" id="VECRNIM"/>
<evidence type="ECO:0000313" key="3">
    <source>
        <dbReference type="EMBL" id="EJK75941.1"/>
    </source>
</evidence>
<evidence type="ECO:0000313" key="4">
    <source>
        <dbReference type="Proteomes" id="UP000266841"/>
    </source>
</evidence>
<keyword evidence="4" id="KW-1185">Reference proteome</keyword>
<dbReference type="OrthoDB" id="20872at2759"/>
<evidence type="ECO:0000256" key="1">
    <source>
        <dbReference type="PROSITE-ProRule" id="PRU00023"/>
    </source>
</evidence>
<dbReference type="Gene3D" id="1.25.40.20">
    <property type="entry name" value="Ankyrin repeat-containing domain"/>
    <property type="match status" value="1"/>
</dbReference>
<dbReference type="PROSITE" id="PS50088">
    <property type="entry name" value="ANK_REPEAT"/>
    <property type="match status" value="1"/>
</dbReference>
<organism evidence="3 4">
    <name type="scientific">Thalassiosira oceanica</name>
    <name type="common">Marine diatom</name>
    <dbReference type="NCBI Taxonomy" id="159749"/>
    <lineage>
        <taxon>Eukaryota</taxon>
        <taxon>Sar</taxon>
        <taxon>Stramenopiles</taxon>
        <taxon>Ochrophyta</taxon>
        <taxon>Bacillariophyta</taxon>
        <taxon>Coscinodiscophyceae</taxon>
        <taxon>Thalassiosirophycidae</taxon>
        <taxon>Thalassiosirales</taxon>
        <taxon>Thalassiosiraceae</taxon>
        <taxon>Thalassiosira</taxon>
    </lineage>
</organism>
<protein>
    <submittedName>
        <fullName evidence="3">Uncharacterized protein</fullName>
    </submittedName>
</protein>
<dbReference type="PANTHER" id="PTHR24183">
    <property type="entry name" value="FIBRONECTIN TYPE 3 AND ANKYRIN REPEAT DOMAINS PROTEIN 1"/>
    <property type="match status" value="1"/>
</dbReference>
<evidence type="ECO:0000256" key="2">
    <source>
        <dbReference type="SAM" id="MobiDB-lite"/>
    </source>
</evidence>
<dbReference type="SUPFAM" id="SSF48403">
    <property type="entry name" value="Ankyrin repeat"/>
    <property type="match status" value="1"/>
</dbReference>
<dbReference type="InterPro" id="IPR002110">
    <property type="entry name" value="Ankyrin_rpt"/>
</dbReference>
<dbReference type="GO" id="GO:0005634">
    <property type="term" value="C:nucleus"/>
    <property type="evidence" value="ECO:0007669"/>
    <property type="project" value="TreeGrafter"/>
</dbReference>
<dbReference type="AlphaFoldDB" id="K0TM70"/>
<keyword evidence="1" id="KW-0040">ANK repeat</keyword>
<name>K0TM70_THAOC</name>
<dbReference type="EMBL" id="AGNL01002642">
    <property type="protein sequence ID" value="EJK75941.1"/>
    <property type="molecule type" value="Genomic_DNA"/>
</dbReference>
<dbReference type="InterPro" id="IPR036770">
    <property type="entry name" value="Ankyrin_rpt-contain_sf"/>
</dbReference>
<feature type="region of interest" description="Disordered" evidence="2">
    <location>
        <begin position="1"/>
        <end position="36"/>
    </location>
</feature>
<sequence length="859" mass="96861">MLTRGRVARGERFGRPAAARRGRKKDKGHDGVQPPWLSFGFEPAEINLPSQTSCDGNQPLITSRCAFRRFSFSSLRPVRGPLNFALGVTPKMTSDATPFPTLAPKRSTGNKPANSNPARGKIHAVRANYGSAHEVVNKKESQHQLTITATRTGSIKSTDTAQKPAGGLITKTAQSQSTKITQAKLNQPKKIKPLMYVALSLERSEDVKSWGFVFSKDNCAFAHILRVSPPATDSDGRPKVNWCRITTERPSPTSVYRQRISASGGPVPLSDFESAMRSGISPSMGTSVVPQLMKTEYLLPGDAVISVDGFSMNQFNSTQKLATYIRQHNTRRMLIVVIRHETVWRSAVSQNSMPSTALCNAPNPADIIKASWQKVLGNSNKRKSTSHEPVTKRPKVECRNIMFKDKNGAAIFYCDNNDEIDPDEGRHFRKFANDLCERNFHQWLSERKECWRQSRNHVPLEPMPNERSLGMIDVAEDDLPSTLEPDFWLTSGFDSFENWLDSSKTRWRRNYSWHKQRLTALQKRVEADVSLPTGNCMSIDQVEKWLASRKVGWRLTRRKRQLLQLEQYLELGGDENDSNSSSSLIRSSSVASSVTRQLETAYIDEILESRQERPKGPRKPLDITWMFEAALGCPDDVVVNIMQYLLPRDHGNLLCLSFTSNDFFKRRDSVWRDLCPPHWVLPRRPRRSWASVYITKIRAEEEAARKKNDDILVKASAIIGKADQLLKLQKLLRKYRASAVGDFDFDVNYTSGVVLERNSLLNLAIIAERVKISRWLIEEKGADLESSDRGGFSPLINAAWNGDKKMVRYLLARGCDRNKVGLFHSSKGLCPPSFKGHTAEGWAKKRGHEDVADLIRIGL</sequence>
<dbReference type="PROSITE" id="PS50297">
    <property type="entry name" value="ANK_REP_REGION"/>
    <property type="match status" value="1"/>
</dbReference>
<dbReference type="eggNOG" id="ENOG502SCIQ">
    <property type="taxonomic scope" value="Eukaryota"/>
</dbReference>
<feature type="compositionally biased region" description="Polar residues" evidence="2">
    <location>
        <begin position="107"/>
        <end position="117"/>
    </location>
</feature>
<feature type="region of interest" description="Disordered" evidence="2">
    <location>
        <begin position="99"/>
        <end position="118"/>
    </location>
</feature>
<accession>K0TM70</accession>
<proteinExistence type="predicted"/>
<dbReference type="SUPFAM" id="SSF81383">
    <property type="entry name" value="F-box domain"/>
    <property type="match status" value="1"/>
</dbReference>
<dbReference type="Proteomes" id="UP000266841">
    <property type="component" value="Unassembled WGS sequence"/>
</dbReference>
<feature type="repeat" description="ANK" evidence="1">
    <location>
        <begin position="790"/>
        <end position="822"/>
    </location>
</feature>
<gene>
    <name evidence="3" type="ORF">THAOC_02319</name>
</gene>
<dbReference type="PANTHER" id="PTHR24183:SF1">
    <property type="entry name" value="FIBRONECTIN TYPE 3 AND ANKYRIN REPEAT DOMAINS PROTEIN 1"/>
    <property type="match status" value="1"/>
</dbReference>